<dbReference type="Proteomes" id="UP001652625">
    <property type="component" value="Chromosome 09"/>
</dbReference>
<feature type="domain" description="SKI-interacting protein SKIP SNW" evidence="3">
    <location>
        <begin position="176"/>
        <end position="336"/>
    </location>
</feature>
<dbReference type="InterPro" id="IPR004015">
    <property type="entry name" value="SKI-int_prot_SKIP_SNW-dom"/>
</dbReference>
<feature type="compositionally biased region" description="Basic and acidic residues" evidence="2">
    <location>
        <begin position="503"/>
        <end position="530"/>
    </location>
</feature>
<proteinExistence type="inferred from homology"/>
<dbReference type="InterPro" id="IPR017862">
    <property type="entry name" value="SKI-int_prot_SKIP"/>
</dbReference>
<accession>A0ABM4CH87</accession>
<evidence type="ECO:0000256" key="1">
    <source>
        <dbReference type="ARBA" id="ARBA00010197"/>
    </source>
</evidence>
<dbReference type="Pfam" id="PF02731">
    <property type="entry name" value="SKIP_SNW"/>
    <property type="match status" value="1"/>
</dbReference>
<dbReference type="RefSeq" id="XP_065661087.1">
    <property type="nucleotide sequence ID" value="XM_065805015.1"/>
</dbReference>
<feature type="compositionally biased region" description="Basic and acidic residues" evidence="2">
    <location>
        <begin position="473"/>
        <end position="483"/>
    </location>
</feature>
<evidence type="ECO:0000313" key="5">
    <source>
        <dbReference type="RefSeq" id="XP_065661087.1"/>
    </source>
</evidence>
<reference evidence="5" key="1">
    <citation type="submission" date="2025-08" db="UniProtKB">
        <authorList>
            <consortium name="RefSeq"/>
        </authorList>
    </citation>
    <scope>IDENTIFICATION</scope>
</reference>
<keyword evidence="4" id="KW-1185">Reference proteome</keyword>
<evidence type="ECO:0000313" key="4">
    <source>
        <dbReference type="Proteomes" id="UP001652625"/>
    </source>
</evidence>
<evidence type="ECO:0000259" key="3">
    <source>
        <dbReference type="Pfam" id="PF02731"/>
    </source>
</evidence>
<evidence type="ECO:0000256" key="2">
    <source>
        <dbReference type="SAM" id="MobiDB-lite"/>
    </source>
</evidence>
<name>A0ABM4CH87_HYDVU</name>
<comment type="similarity">
    <text evidence="1">Belongs to the SNW family.</text>
</comment>
<dbReference type="PANTHER" id="PTHR12096">
    <property type="entry name" value="NUCLEAR PROTEIN SKIP-RELATED"/>
    <property type="match status" value="1"/>
</dbReference>
<feature type="region of interest" description="Disordered" evidence="2">
    <location>
        <begin position="473"/>
        <end position="530"/>
    </location>
</feature>
<feature type="compositionally biased region" description="Basic and acidic residues" evidence="2">
    <location>
        <begin position="345"/>
        <end position="388"/>
    </location>
</feature>
<feature type="region of interest" description="Disordered" evidence="2">
    <location>
        <begin position="331"/>
        <end position="388"/>
    </location>
</feature>
<gene>
    <name evidence="5" type="primary">LOC100207272</name>
</gene>
<organism evidence="4 5">
    <name type="scientific">Hydra vulgaris</name>
    <name type="common">Hydra</name>
    <name type="synonym">Hydra attenuata</name>
    <dbReference type="NCBI Taxonomy" id="6087"/>
    <lineage>
        <taxon>Eukaryota</taxon>
        <taxon>Metazoa</taxon>
        <taxon>Cnidaria</taxon>
        <taxon>Hydrozoa</taxon>
        <taxon>Hydroidolina</taxon>
        <taxon>Anthoathecata</taxon>
        <taxon>Aplanulata</taxon>
        <taxon>Hydridae</taxon>
        <taxon>Hydra</taxon>
    </lineage>
</organism>
<dbReference type="GeneID" id="100207272"/>
<protein>
    <submittedName>
        <fullName evidence="5">SNW domain-containing protein 1 isoform X2</fullName>
    </submittedName>
</protein>
<sequence>MSLTRLLPAPVQLMTLHDDNDDELEAAYYGGNQMSLASYGPPPYGHRAGWVPRRQEDFGDGGAYPEIMVAQFPLGMGREWRETSNALPVIMDAEGKIKFDSLLRQSQPKNKIIHSRFEDLVEKQVKADDDPELARPDEEKMQEIAEKTRQALELEVNSKIAAAQPTQVAQKTAPAQYIRYTPSHGGVMFNSGAKQRVIRMVEQQKDPMEPPRFKTNTKIPRGPPSPPAPVMHSPTRKTSVKEQQEWKIPPCISNWKNPKGYTIPLDKRLAADGRGLQDPTINDKFAKLAESLYIADRKAREAVETRANLERKLAQQEQMKKETKLRELAEKARQERSGLHTASKNSDEAERDAVRKDRQRERERDKRISKAGAEKKSKNIRDKDRDISEKIALGLPNTGVSQEAMYDQRLFNTNEGMDSGFGEDDSYNVYDQPWRKTDAVSSIYRPSKNIDKDLYGDDIDSLIKSSKRFTADKEFAGSDRNQVRDGPVQFEKEEEDPFQLDKFLQDAKRGGKRTDKSDKDHDKSSKRPKH</sequence>
<feature type="region of interest" description="Disordered" evidence="2">
    <location>
        <begin position="207"/>
        <end position="244"/>
    </location>
</feature>